<evidence type="ECO:0000256" key="6">
    <source>
        <dbReference type="ARBA" id="ARBA00022884"/>
    </source>
</evidence>
<keyword evidence="3" id="KW-0540">Nuclease</keyword>
<dbReference type="InterPro" id="IPR038570">
    <property type="entry name" value="HicA_sf"/>
</dbReference>
<keyword evidence="7" id="KW-0346">Stress response</keyword>
<dbReference type="GO" id="GO:0003729">
    <property type="term" value="F:mRNA binding"/>
    <property type="evidence" value="ECO:0007669"/>
    <property type="project" value="InterPro"/>
</dbReference>
<reference evidence="9" key="2">
    <citation type="submission" date="2016-04" db="EMBL/GenBank/DDBJ databases">
        <title>First Complete Genome Sequence of a Subdivision 6 Acidobacterium.</title>
        <authorList>
            <person name="Huang S."/>
            <person name="Vieira S."/>
            <person name="Bunk B."/>
            <person name="Riedel T."/>
            <person name="Sproeer C."/>
            <person name="Overmann J."/>
        </authorList>
    </citation>
    <scope>NUCLEOTIDE SEQUENCE [LARGE SCALE GENOMIC DNA]</scope>
    <source>
        <strain evidence="9">DSM 100886 HEG_-6_39</strain>
    </source>
</reference>
<accession>A0A143PKX1</accession>
<dbReference type="Pfam" id="PF07927">
    <property type="entry name" value="HicA_toxin"/>
    <property type="match status" value="1"/>
</dbReference>
<evidence type="ECO:0000313" key="9">
    <source>
        <dbReference type="Proteomes" id="UP000076079"/>
    </source>
</evidence>
<protein>
    <submittedName>
        <fullName evidence="8">YcfA-like protein</fullName>
    </submittedName>
</protein>
<keyword evidence="4" id="KW-0255">Endonuclease</keyword>
<comment type="similarity">
    <text evidence="1">Belongs to the HicA mRNA interferase family.</text>
</comment>
<evidence type="ECO:0000256" key="4">
    <source>
        <dbReference type="ARBA" id="ARBA00022759"/>
    </source>
</evidence>
<sequence length="61" mass="6659">MTWAEVIRKLKAAGFVQVRSGKGSHLLLKHPATGKEVWVAVHTKKDAGRLGARILREAGVQ</sequence>
<keyword evidence="9" id="KW-1185">Reference proteome</keyword>
<evidence type="ECO:0000256" key="7">
    <source>
        <dbReference type="ARBA" id="ARBA00023016"/>
    </source>
</evidence>
<evidence type="ECO:0000256" key="5">
    <source>
        <dbReference type="ARBA" id="ARBA00022801"/>
    </source>
</evidence>
<gene>
    <name evidence="8" type="ORF">LuPra_02109</name>
</gene>
<organism evidence="8 9">
    <name type="scientific">Luteitalea pratensis</name>
    <dbReference type="NCBI Taxonomy" id="1855912"/>
    <lineage>
        <taxon>Bacteria</taxon>
        <taxon>Pseudomonadati</taxon>
        <taxon>Acidobacteriota</taxon>
        <taxon>Vicinamibacteria</taxon>
        <taxon>Vicinamibacterales</taxon>
        <taxon>Vicinamibacteraceae</taxon>
        <taxon>Luteitalea</taxon>
    </lineage>
</organism>
<dbReference type="SUPFAM" id="SSF54786">
    <property type="entry name" value="YcfA/nrd intein domain"/>
    <property type="match status" value="1"/>
</dbReference>
<name>A0A143PKX1_LUTPR</name>
<evidence type="ECO:0000256" key="3">
    <source>
        <dbReference type="ARBA" id="ARBA00022722"/>
    </source>
</evidence>
<dbReference type="GO" id="GO:0004519">
    <property type="term" value="F:endonuclease activity"/>
    <property type="evidence" value="ECO:0007669"/>
    <property type="project" value="UniProtKB-KW"/>
</dbReference>
<reference evidence="8 9" key="1">
    <citation type="journal article" date="2016" name="Genome Announc.">
        <title>First Complete Genome Sequence of a Subdivision 6 Acidobacterium Strain.</title>
        <authorList>
            <person name="Huang S."/>
            <person name="Vieira S."/>
            <person name="Bunk B."/>
            <person name="Riedel T."/>
            <person name="Sproer C."/>
            <person name="Overmann J."/>
        </authorList>
    </citation>
    <scope>NUCLEOTIDE SEQUENCE [LARGE SCALE GENOMIC DNA]</scope>
    <source>
        <strain evidence="9">DSM 100886 HEG_-6_39</strain>
    </source>
</reference>
<dbReference type="AlphaFoldDB" id="A0A143PKX1"/>
<evidence type="ECO:0000256" key="2">
    <source>
        <dbReference type="ARBA" id="ARBA00022649"/>
    </source>
</evidence>
<evidence type="ECO:0000313" key="8">
    <source>
        <dbReference type="EMBL" id="AMY08903.1"/>
    </source>
</evidence>
<proteinExistence type="inferred from homology"/>
<dbReference type="Gene3D" id="3.30.920.30">
    <property type="entry name" value="Hypothetical protein"/>
    <property type="match status" value="1"/>
</dbReference>
<evidence type="ECO:0000256" key="1">
    <source>
        <dbReference type="ARBA" id="ARBA00006620"/>
    </source>
</evidence>
<dbReference type="Proteomes" id="UP000076079">
    <property type="component" value="Chromosome"/>
</dbReference>
<dbReference type="RefSeq" id="WP_110170691.1">
    <property type="nucleotide sequence ID" value="NZ_CP015136.1"/>
</dbReference>
<dbReference type="EMBL" id="CP015136">
    <property type="protein sequence ID" value="AMY08903.1"/>
    <property type="molecule type" value="Genomic_DNA"/>
</dbReference>
<dbReference type="KEGG" id="abac:LuPra_02109"/>
<keyword evidence="5" id="KW-0378">Hydrolase</keyword>
<keyword evidence="2" id="KW-1277">Toxin-antitoxin system</keyword>
<dbReference type="OrthoDB" id="286048at2"/>
<dbReference type="STRING" id="1855912.LuPra_02109"/>
<dbReference type="InterPro" id="IPR012933">
    <property type="entry name" value="HicA_mRNA_interferase"/>
</dbReference>
<keyword evidence="6" id="KW-0694">RNA-binding</keyword>
<dbReference type="GO" id="GO:0016787">
    <property type="term" value="F:hydrolase activity"/>
    <property type="evidence" value="ECO:0007669"/>
    <property type="project" value="UniProtKB-KW"/>
</dbReference>